<evidence type="ECO:0000313" key="4">
    <source>
        <dbReference type="Proteomes" id="UP000015101"/>
    </source>
</evidence>
<dbReference type="KEGG" id="hro:HELRODRAFT_171808"/>
<accession>T1F4P9</accession>
<dbReference type="CDD" id="cd22823">
    <property type="entry name" value="Gal_Rha_Lectin"/>
    <property type="match status" value="1"/>
</dbReference>
<dbReference type="AlphaFoldDB" id="T1F4P9"/>
<dbReference type="GeneID" id="20203798"/>
<feature type="signal peptide" evidence="1">
    <location>
        <begin position="1"/>
        <end position="20"/>
    </location>
</feature>
<proteinExistence type="predicted"/>
<name>T1F4P9_HELRO</name>
<organism evidence="3 4">
    <name type="scientific">Helobdella robusta</name>
    <name type="common">Californian leech</name>
    <dbReference type="NCBI Taxonomy" id="6412"/>
    <lineage>
        <taxon>Eukaryota</taxon>
        <taxon>Metazoa</taxon>
        <taxon>Spiralia</taxon>
        <taxon>Lophotrochozoa</taxon>
        <taxon>Annelida</taxon>
        <taxon>Clitellata</taxon>
        <taxon>Hirudinea</taxon>
        <taxon>Rhynchobdellida</taxon>
        <taxon>Glossiphoniidae</taxon>
        <taxon>Helobdella</taxon>
    </lineage>
</organism>
<dbReference type="EnsemblMetazoa" id="HelroT171808">
    <property type="protein sequence ID" value="HelroP171808"/>
    <property type="gene ID" value="HelroG171808"/>
</dbReference>
<dbReference type="Gene3D" id="2.60.120.740">
    <property type="match status" value="1"/>
</dbReference>
<dbReference type="RefSeq" id="XP_009016724.1">
    <property type="nucleotide sequence ID" value="XM_009018476.1"/>
</dbReference>
<evidence type="ECO:0000313" key="3">
    <source>
        <dbReference type="EnsemblMetazoa" id="HelroP171808"/>
    </source>
</evidence>
<dbReference type="EMBL" id="KB096365">
    <property type="protein sequence ID" value="ESO05409.1"/>
    <property type="molecule type" value="Genomic_DNA"/>
</dbReference>
<dbReference type="OrthoDB" id="1100386at2759"/>
<reference evidence="4" key="1">
    <citation type="submission" date="2012-12" db="EMBL/GenBank/DDBJ databases">
        <authorList>
            <person name="Hellsten U."/>
            <person name="Grimwood J."/>
            <person name="Chapman J.A."/>
            <person name="Shapiro H."/>
            <person name="Aerts A."/>
            <person name="Otillar R.P."/>
            <person name="Terry A.Y."/>
            <person name="Boore J.L."/>
            <person name="Simakov O."/>
            <person name="Marletaz F."/>
            <person name="Cho S.-J."/>
            <person name="Edsinger-Gonzales E."/>
            <person name="Havlak P."/>
            <person name="Kuo D.-H."/>
            <person name="Larsson T."/>
            <person name="Lv J."/>
            <person name="Arendt D."/>
            <person name="Savage R."/>
            <person name="Osoegawa K."/>
            <person name="de Jong P."/>
            <person name="Lindberg D.R."/>
            <person name="Seaver E.C."/>
            <person name="Weisblat D.A."/>
            <person name="Putnam N.H."/>
            <person name="Grigoriev I.V."/>
            <person name="Rokhsar D.S."/>
        </authorList>
    </citation>
    <scope>NUCLEOTIDE SEQUENCE</scope>
</reference>
<dbReference type="InParanoid" id="T1F4P9"/>
<evidence type="ECO:0000313" key="2">
    <source>
        <dbReference type="EMBL" id="ESO05409.1"/>
    </source>
</evidence>
<sequence length="100" mass="11148">MAVWVGGWLFLDGCLDLIGGEYCDTEVFRAECGEGWLIVMLQAQYGRKKLGRCLELELGHINCSADVLHVMDRRGFVGSSTEAFPFFLQSFITDKPSVVP</sequence>
<evidence type="ECO:0000256" key="1">
    <source>
        <dbReference type="SAM" id="SignalP"/>
    </source>
</evidence>
<dbReference type="CTD" id="20203798"/>
<gene>
    <name evidence="3" type="primary">20203798</name>
    <name evidence="2" type="ORF">HELRODRAFT_171808</name>
</gene>
<keyword evidence="1" id="KW-0732">Signal</keyword>
<dbReference type="PANTHER" id="PTHR46780">
    <property type="entry name" value="PROTEIN EVA-1"/>
    <property type="match status" value="1"/>
</dbReference>
<dbReference type="EMBL" id="AMQM01003935">
    <property type="status" value="NOT_ANNOTATED_CDS"/>
    <property type="molecule type" value="Genomic_DNA"/>
</dbReference>
<dbReference type="InterPro" id="IPR043159">
    <property type="entry name" value="Lectin_gal-bd_sf"/>
</dbReference>
<protein>
    <recommendedName>
        <fullName evidence="5">SRCR domain-containing protein</fullName>
    </recommendedName>
</protein>
<keyword evidence="4" id="KW-1185">Reference proteome</keyword>
<reference evidence="3" key="3">
    <citation type="submission" date="2015-06" db="UniProtKB">
        <authorList>
            <consortium name="EnsemblMetazoa"/>
        </authorList>
    </citation>
    <scope>IDENTIFICATION</scope>
</reference>
<evidence type="ECO:0008006" key="5">
    <source>
        <dbReference type="Google" id="ProtNLM"/>
    </source>
</evidence>
<reference evidence="2 4" key="2">
    <citation type="journal article" date="2013" name="Nature">
        <title>Insights into bilaterian evolution from three spiralian genomes.</title>
        <authorList>
            <person name="Simakov O."/>
            <person name="Marletaz F."/>
            <person name="Cho S.J."/>
            <person name="Edsinger-Gonzales E."/>
            <person name="Havlak P."/>
            <person name="Hellsten U."/>
            <person name="Kuo D.H."/>
            <person name="Larsson T."/>
            <person name="Lv J."/>
            <person name="Arendt D."/>
            <person name="Savage R."/>
            <person name="Osoegawa K."/>
            <person name="de Jong P."/>
            <person name="Grimwood J."/>
            <person name="Chapman J.A."/>
            <person name="Shapiro H."/>
            <person name="Aerts A."/>
            <person name="Otillar R.P."/>
            <person name="Terry A.Y."/>
            <person name="Boore J.L."/>
            <person name="Grigoriev I.V."/>
            <person name="Lindberg D.R."/>
            <person name="Seaver E.C."/>
            <person name="Weisblat D.A."/>
            <person name="Putnam N.H."/>
            <person name="Rokhsar D.S."/>
        </authorList>
    </citation>
    <scope>NUCLEOTIDE SEQUENCE</scope>
</reference>
<dbReference type="Proteomes" id="UP000015101">
    <property type="component" value="Unassembled WGS sequence"/>
</dbReference>
<dbReference type="HOGENOM" id="CLU_2309014_0_0_1"/>
<feature type="chain" id="PRO_5010980254" description="SRCR domain-containing protein" evidence="1">
    <location>
        <begin position="21"/>
        <end position="100"/>
    </location>
</feature>